<evidence type="ECO:0000259" key="2">
    <source>
        <dbReference type="SMART" id="SM00332"/>
    </source>
</evidence>
<proteinExistence type="predicted"/>
<reference evidence="3" key="1">
    <citation type="submission" date="2020-09" db="EMBL/GenBank/DDBJ databases">
        <title>New species isolated from human feces.</title>
        <authorList>
            <person name="Kitahara M."/>
            <person name="Shigeno Y."/>
            <person name="Shime M."/>
            <person name="Matsumoto Y."/>
            <person name="Nakamura S."/>
            <person name="Motooka D."/>
            <person name="Fukuoka S."/>
            <person name="Nishikawa H."/>
            <person name="Benno Y."/>
        </authorList>
    </citation>
    <scope>NUCLEOTIDE SEQUENCE</scope>
    <source>
        <strain evidence="3">MM50</strain>
    </source>
</reference>
<dbReference type="Proteomes" id="UP000681035">
    <property type="component" value="Chromosome"/>
</dbReference>
<dbReference type="CDD" id="cd00143">
    <property type="entry name" value="PP2Cc"/>
    <property type="match status" value="1"/>
</dbReference>
<dbReference type="GO" id="GO:0004722">
    <property type="term" value="F:protein serine/threonine phosphatase activity"/>
    <property type="evidence" value="ECO:0007669"/>
    <property type="project" value="InterPro"/>
</dbReference>
<accession>A0A810Q029</accession>
<gene>
    <name evidence="3" type="ORF">MM50RIKEN_10170</name>
</gene>
<evidence type="ECO:0000259" key="1">
    <source>
        <dbReference type="SMART" id="SM00331"/>
    </source>
</evidence>
<dbReference type="InterPro" id="IPR036457">
    <property type="entry name" value="PPM-type-like_dom_sf"/>
</dbReference>
<feature type="domain" description="PPM-type phosphatase" evidence="2">
    <location>
        <begin position="1"/>
        <end position="240"/>
    </location>
</feature>
<sequence length="243" mass="26391">MRTWSVTDRGLVRSENQDACAVLTPDGYTVAVVCDGMGGTQGGRMASAIAVETFTRELSRSLRPGMSAGQLEQAAGYAVALSNDAVREYGLAHPGFERMGTTLVSAVVRDDLALVSNVGDSRAYHITREGIRQVSRDHSVVEDMVEKGDLTRDEARHHPRRNLITRALGTEPGVAADAFPLKWQQGDFLLLCSDGLINTVSDQELLFEVIHSEPLDTCLDRLLALSRQRGAPDNVTAVLLMNI</sequence>
<dbReference type="InterPro" id="IPR001932">
    <property type="entry name" value="PPM-type_phosphatase-like_dom"/>
</dbReference>
<dbReference type="Gene3D" id="3.60.40.10">
    <property type="entry name" value="PPM-type phosphatase domain"/>
    <property type="match status" value="1"/>
</dbReference>
<dbReference type="NCBIfam" id="NF033484">
    <property type="entry name" value="Stp1_PP2C_phos"/>
    <property type="match status" value="1"/>
</dbReference>
<organism evidence="3 4">
    <name type="scientific">Vescimonas coprocola</name>
    <dbReference type="NCBI Taxonomy" id="2714355"/>
    <lineage>
        <taxon>Bacteria</taxon>
        <taxon>Bacillati</taxon>
        <taxon>Bacillota</taxon>
        <taxon>Clostridia</taxon>
        <taxon>Eubacteriales</taxon>
        <taxon>Oscillospiraceae</taxon>
        <taxon>Vescimonas</taxon>
    </lineage>
</organism>
<dbReference type="EMBL" id="AP023418">
    <property type="protein sequence ID" value="BCK81254.1"/>
    <property type="molecule type" value="Genomic_DNA"/>
</dbReference>
<dbReference type="InterPro" id="IPR015655">
    <property type="entry name" value="PP2C"/>
</dbReference>
<dbReference type="Pfam" id="PF13672">
    <property type="entry name" value="PP2C_2"/>
    <property type="match status" value="1"/>
</dbReference>
<feature type="domain" description="PPM-type phosphatase" evidence="1">
    <location>
        <begin position="7"/>
        <end position="242"/>
    </location>
</feature>
<keyword evidence="4" id="KW-1185">Reference proteome</keyword>
<evidence type="ECO:0000313" key="3">
    <source>
        <dbReference type="EMBL" id="BCK81254.1"/>
    </source>
</evidence>
<dbReference type="RefSeq" id="WP_213542007.1">
    <property type="nucleotide sequence ID" value="NZ_AP023418.1"/>
</dbReference>
<dbReference type="PANTHER" id="PTHR47992">
    <property type="entry name" value="PROTEIN PHOSPHATASE"/>
    <property type="match status" value="1"/>
</dbReference>
<dbReference type="SMART" id="SM00331">
    <property type="entry name" value="PP2C_SIG"/>
    <property type="match status" value="1"/>
</dbReference>
<dbReference type="KEGG" id="vcop:MM50RIKEN_10170"/>
<dbReference type="AlphaFoldDB" id="A0A810Q029"/>
<dbReference type="SMART" id="SM00332">
    <property type="entry name" value="PP2Cc"/>
    <property type="match status" value="1"/>
</dbReference>
<evidence type="ECO:0000313" key="4">
    <source>
        <dbReference type="Proteomes" id="UP000681035"/>
    </source>
</evidence>
<dbReference type="SUPFAM" id="SSF81606">
    <property type="entry name" value="PP2C-like"/>
    <property type="match status" value="1"/>
</dbReference>
<protein>
    <submittedName>
        <fullName evidence="3">Protein phosphatase</fullName>
    </submittedName>
</protein>
<name>A0A810Q029_9FIRM</name>